<evidence type="ECO:0000256" key="12">
    <source>
        <dbReference type="ARBA" id="ARBA00035262"/>
    </source>
</evidence>
<evidence type="ECO:0000256" key="4">
    <source>
        <dbReference type="ARBA" id="ARBA00022630"/>
    </source>
</evidence>
<dbReference type="Proteomes" id="UP001212152">
    <property type="component" value="Unassembled WGS sequence"/>
</dbReference>
<keyword evidence="4" id="KW-0285">Flavoprotein</keyword>
<keyword evidence="5" id="KW-0659">Purine metabolism</keyword>
<evidence type="ECO:0000259" key="14">
    <source>
        <dbReference type="Pfam" id="PF01494"/>
    </source>
</evidence>
<keyword evidence="8" id="KW-0520">NAD</keyword>
<dbReference type="Gene3D" id="3.50.50.60">
    <property type="entry name" value="FAD/NAD(P)-binding domain"/>
    <property type="match status" value="1"/>
</dbReference>
<sequence length="404" mass="43164">MKVVIIGGGIGGLTTAIALSQRLPEGSQIDIYERVPDLTPIGAAISVWGNGVKVLKALGLGAQIEGYAGDMQSMAYTSSTGVPLCDFPLSPLYERVSQRACPIARTNLQKLLLDGALGARGVKLYLNKRAMNMAQNGDKVSVTFEDGEVVEGADLVVVADGTHSKLRDVVAGRAVARNYVGYVNFNGAVPITPALGDPRKWTQFVGDGKRVSMMPMGDGKFYFFFDVVLPPKTASHPDRYREELATHFAGWPQPVQELIAALNPATVARVDINDIEELETFVSGRAVLLGDSAHGTAPDLGQGGCQAMEDAWVLARCLGDHADNVAAALKQYDTERVARTVHLVSRARKRAEMIHGKDMDATRAWYAELAVETGENIMDGMAKTILGAPAELDGIIAKQTTAAA</sequence>
<dbReference type="GO" id="GO:0019628">
    <property type="term" value="P:urate catabolic process"/>
    <property type="evidence" value="ECO:0007669"/>
    <property type="project" value="InterPro"/>
</dbReference>
<comment type="pathway">
    <text evidence="2">Purine metabolism; urate degradation.</text>
</comment>
<comment type="similarity">
    <text evidence="3">Belongs to the paxM FAD-dependent monooxygenase family.</text>
</comment>
<comment type="cofactor">
    <cofactor evidence="1">
        <name>FAD</name>
        <dbReference type="ChEBI" id="CHEBI:57692"/>
    </cofactor>
</comment>
<evidence type="ECO:0000256" key="3">
    <source>
        <dbReference type="ARBA" id="ARBA00007992"/>
    </source>
</evidence>
<evidence type="ECO:0000256" key="9">
    <source>
        <dbReference type="ARBA" id="ARBA00023033"/>
    </source>
</evidence>
<dbReference type="GO" id="GO:0102099">
    <property type="term" value="F:FAD-dependent urate hydroxylase activity"/>
    <property type="evidence" value="ECO:0007669"/>
    <property type="project" value="UniProtKB-EC"/>
</dbReference>
<accession>A0AAD5TIC2</accession>
<evidence type="ECO:0000256" key="10">
    <source>
        <dbReference type="ARBA" id="ARBA00035121"/>
    </source>
</evidence>
<evidence type="ECO:0000256" key="7">
    <source>
        <dbReference type="ARBA" id="ARBA00023002"/>
    </source>
</evidence>
<comment type="caution">
    <text evidence="15">The sequence shown here is derived from an EMBL/GenBank/DDBJ whole genome shotgun (WGS) entry which is preliminary data.</text>
</comment>
<gene>
    <name evidence="15" type="ORF">HDU87_004573</name>
</gene>
<dbReference type="PANTHER" id="PTHR13789:SF309">
    <property type="entry name" value="PUTATIVE (AFU_ORTHOLOGUE AFUA_6G14510)-RELATED"/>
    <property type="match status" value="1"/>
</dbReference>
<proteinExistence type="inferred from homology"/>
<reference evidence="15" key="1">
    <citation type="submission" date="2020-05" db="EMBL/GenBank/DDBJ databases">
        <title>Phylogenomic resolution of chytrid fungi.</title>
        <authorList>
            <person name="Stajich J.E."/>
            <person name="Amses K."/>
            <person name="Simmons R."/>
            <person name="Seto K."/>
            <person name="Myers J."/>
            <person name="Bonds A."/>
            <person name="Quandt C.A."/>
            <person name="Barry K."/>
            <person name="Liu P."/>
            <person name="Grigoriev I."/>
            <person name="Longcore J.E."/>
            <person name="James T.Y."/>
        </authorList>
    </citation>
    <scope>NUCLEOTIDE SEQUENCE</scope>
    <source>
        <strain evidence="15">JEL0379</strain>
    </source>
</reference>
<dbReference type="SUPFAM" id="SSF51905">
    <property type="entry name" value="FAD/NAD(P)-binding domain"/>
    <property type="match status" value="1"/>
</dbReference>
<keyword evidence="6" id="KW-0274">FAD</keyword>
<comment type="catalytic activity">
    <reaction evidence="13">
        <text>urate + NADH + O2 + H(+) = 5-hydroxyisourate + NAD(+) + H2O</text>
        <dbReference type="Rhea" id="RHEA:27329"/>
        <dbReference type="ChEBI" id="CHEBI:15377"/>
        <dbReference type="ChEBI" id="CHEBI:15378"/>
        <dbReference type="ChEBI" id="CHEBI:15379"/>
        <dbReference type="ChEBI" id="CHEBI:17775"/>
        <dbReference type="ChEBI" id="CHEBI:18072"/>
        <dbReference type="ChEBI" id="CHEBI:57540"/>
        <dbReference type="ChEBI" id="CHEBI:57945"/>
        <dbReference type="EC" id="1.14.13.113"/>
    </reaction>
</comment>
<protein>
    <recommendedName>
        <fullName evidence="12">FAD-dependent urate hydroxylase</fullName>
        <ecNumber evidence="11">1.14.13.113</ecNumber>
    </recommendedName>
</protein>
<evidence type="ECO:0000256" key="5">
    <source>
        <dbReference type="ARBA" id="ARBA00022631"/>
    </source>
</evidence>
<dbReference type="EMBL" id="JADGJQ010000034">
    <property type="protein sequence ID" value="KAJ3177321.1"/>
    <property type="molecule type" value="Genomic_DNA"/>
</dbReference>
<dbReference type="InterPro" id="IPR047712">
    <property type="entry name" value="HpxO"/>
</dbReference>
<keyword evidence="9" id="KW-0503">Monooxygenase</keyword>
<dbReference type="GO" id="GO:0071949">
    <property type="term" value="F:FAD binding"/>
    <property type="evidence" value="ECO:0007669"/>
    <property type="project" value="InterPro"/>
</dbReference>
<evidence type="ECO:0000256" key="1">
    <source>
        <dbReference type="ARBA" id="ARBA00001974"/>
    </source>
</evidence>
<evidence type="ECO:0000256" key="11">
    <source>
        <dbReference type="ARBA" id="ARBA00035128"/>
    </source>
</evidence>
<keyword evidence="7" id="KW-0560">Oxidoreductase</keyword>
<dbReference type="InterPro" id="IPR036188">
    <property type="entry name" value="FAD/NAD-bd_sf"/>
</dbReference>
<dbReference type="GO" id="GO:0006144">
    <property type="term" value="P:purine nucleobase metabolic process"/>
    <property type="evidence" value="ECO:0007669"/>
    <property type="project" value="UniProtKB-KW"/>
</dbReference>
<dbReference type="AlphaFoldDB" id="A0AAD5TIC2"/>
<evidence type="ECO:0000256" key="8">
    <source>
        <dbReference type="ARBA" id="ARBA00023027"/>
    </source>
</evidence>
<dbReference type="EC" id="1.14.13.113" evidence="11"/>
<evidence type="ECO:0000256" key="13">
    <source>
        <dbReference type="ARBA" id="ARBA00047521"/>
    </source>
</evidence>
<dbReference type="InterPro" id="IPR050493">
    <property type="entry name" value="FAD-dep_Monooxygenase_BioMet"/>
</dbReference>
<dbReference type="GO" id="GO:0004846">
    <property type="term" value="F:urate oxidase activity"/>
    <property type="evidence" value="ECO:0007669"/>
    <property type="project" value="InterPro"/>
</dbReference>
<dbReference type="InterPro" id="IPR002938">
    <property type="entry name" value="FAD-bd"/>
</dbReference>
<evidence type="ECO:0000256" key="2">
    <source>
        <dbReference type="ARBA" id="ARBA00004705"/>
    </source>
</evidence>
<dbReference type="PRINTS" id="PR00420">
    <property type="entry name" value="RNGMNOXGNASE"/>
</dbReference>
<dbReference type="PANTHER" id="PTHR13789">
    <property type="entry name" value="MONOOXYGENASE"/>
    <property type="match status" value="1"/>
</dbReference>
<comment type="similarity">
    <text evidence="10">Belongs to the FAD-dependent urate hydroxylase family.</text>
</comment>
<evidence type="ECO:0000313" key="15">
    <source>
        <dbReference type="EMBL" id="KAJ3177321.1"/>
    </source>
</evidence>
<evidence type="ECO:0000313" key="16">
    <source>
        <dbReference type="Proteomes" id="UP001212152"/>
    </source>
</evidence>
<keyword evidence="16" id="KW-1185">Reference proteome</keyword>
<name>A0AAD5TIC2_9FUNG</name>
<dbReference type="Pfam" id="PF01494">
    <property type="entry name" value="FAD_binding_3"/>
    <property type="match status" value="1"/>
</dbReference>
<evidence type="ECO:0000256" key="6">
    <source>
        <dbReference type="ARBA" id="ARBA00022827"/>
    </source>
</evidence>
<dbReference type="NCBIfam" id="NF033623">
    <property type="entry name" value="urate_HpxO"/>
    <property type="match status" value="1"/>
</dbReference>
<organism evidence="15 16">
    <name type="scientific">Geranomyces variabilis</name>
    <dbReference type="NCBI Taxonomy" id="109894"/>
    <lineage>
        <taxon>Eukaryota</taxon>
        <taxon>Fungi</taxon>
        <taxon>Fungi incertae sedis</taxon>
        <taxon>Chytridiomycota</taxon>
        <taxon>Chytridiomycota incertae sedis</taxon>
        <taxon>Chytridiomycetes</taxon>
        <taxon>Spizellomycetales</taxon>
        <taxon>Powellomycetaceae</taxon>
        <taxon>Geranomyces</taxon>
    </lineage>
</organism>
<feature type="domain" description="FAD-binding" evidence="14">
    <location>
        <begin position="2"/>
        <end position="346"/>
    </location>
</feature>